<proteinExistence type="predicted"/>
<dbReference type="AlphaFoldDB" id="A0A8J5M120"/>
<name>A0A8J5M120_9STRA</name>
<comment type="caution">
    <text evidence="1">The sequence shown here is derived from an EMBL/GenBank/DDBJ whole genome shotgun (WGS) entry which is preliminary data.</text>
</comment>
<keyword evidence="2" id="KW-1185">Reference proteome</keyword>
<gene>
    <name evidence="1" type="ORF">JG688_00017876</name>
</gene>
<accession>A0A8J5M120</accession>
<evidence type="ECO:0000313" key="1">
    <source>
        <dbReference type="EMBL" id="KAG6943013.1"/>
    </source>
</evidence>
<sequence>MNGHYVEIGLFIAWNQVESTKKIANKLQVLQIRRFQHLGEVRGRFQLKEPYEAKIDDPDIDAYLQCRRSANDNDT</sequence>
<protein>
    <submittedName>
        <fullName evidence="1">Uncharacterized protein</fullName>
    </submittedName>
</protein>
<organism evidence="1 2">
    <name type="scientific">Phytophthora aleatoria</name>
    <dbReference type="NCBI Taxonomy" id="2496075"/>
    <lineage>
        <taxon>Eukaryota</taxon>
        <taxon>Sar</taxon>
        <taxon>Stramenopiles</taxon>
        <taxon>Oomycota</taxon>
        <taxon>Peronosporomycetes</taxon>
        <taxon>Peronosporales</taxon>
        <taxon>Peronosporaceae</taxon>
        <taxon>Phytophthora</taxon>
    </lineage>
</organism>
<dbReference type="EMBL" id="JAENGY010002871">
    <property type="protein sequence ID" value="KAG6943013.1"/>
    <property type="molecule type" value="Genomic_DNA"/>
</dbReference>
<dbReference type="Proteomes" id="UP000709295">
    <property type="component" value="Unassembled WGS sequence"/>
</dbReference>
<evidence type="ECO:0000313" key="2">
    <source>
        <dbReference type="Proteomes" id="UP000709295"/>
    </source>
</evidence>
<reference evidence="1" key="1">
    <citation type="submission" date="2021-01" db="EMBL/GenBank/DDBJ databases">
        <title>Phytophthora aleatoria, a newly-described species from Pinus radiata is distinct from Phytophthora cactorum isolates based on comparative genomics.</title>
        <authorList>
            <person name="Mcdougal R."/>
            <person name="Panda P."/>
            <person name="Williams N."/>
            <person name="Studholme D.J."/>
        </authorList>
    </citation>
    <scope>NUCLEOTIDE SEQUENCE</scope>
    <source>
        <strain evidence="1">NZFS 4037</strain>
    </source>
</reference>